<proteinExistence type="inferred from homology"/>
<name>A0A1V6RAS2_9EURO</name>
<dbReference type="PANTHER" id="PTHR10066:SF67">
    <property type="entry name" value="BETA-GLUCURONIDASE"/>
    <property type="match status" value="1"/>
</dbReference>
<organism evidence="5 6">
    <name type="scientific">Penicillium vulpinum</name>
    <dbReference type="NCBI Taxonomy" id="29845"/>
    <lineage>
        <taxon>Eukaryota</taxon>
        <taxon>Fungi</taxon>
        <taxon>Dikarya</taxon>
        <taxon>Ascomycota</taxon>
        <taxon>Pezizomycotina</taxon>
        <taxon>Eurotiomycetes</taxon>
        <taxon>Eurotiomycetidae</taxon>
        <taxon>Eurotiales</taxon>
        <taxon>Aspergillaceae</taxon>
        <taxon>Penicillium</taxon>
    </lineage>
</organism>
<dbReference type="InterPro" id="IPR017853">
    <property type="entry name" value="GH"/>
</dbReference>
<keyword evidence="6" id="KW-1185">Reference proteome</keyword>
<dbReference type="InterPro" id="IPR023230">
    <property type="entry name" value="Glyco_hydro_2_CS"/>
</dbReference>
<dbReference type="InterPro" id="IPR006101">
    <property type="entry name" value="Glyco_hydro_2"/>
</dbReference>
<dbReference type="InterPro" id="IPR023232">
    <property type="entry name" value="Glyco_hydro_2_AS"/>
</dbReference>
<evidence type="ECO:0000313" key="5">
    <source>
        <dbReference type="EMBL" id="OQD98638.1"/>
    </source>
</evidence>
<dbReference type="GO" id="GO:0004566">
    <property type="term" value="F:beta-glucuronidase activity"/>
    <property type="evidence" value="ECO:0007669"/>
    <property type="project" value="TreeGrafter"/>
</dbReference>
<dbReference type="GO" id="GO:0005975">
    <property type="term" value="P:carbohydrate metabolic process"/>
    <property type="evidence" value="ECO:0007669"/>
    <property type="project" value="InterPro"/>
</dbReference>
<comment type="caution">
    <text evidence="5">The sequence shown here is derived from an EMBL/GenBank/DDBJ whole genome shotgun (WGS) entry which is preliminary data.</text>
</comment>
<dbReference type="PANTHER" id="PTHR10066">
    <property type="entry name" value="BETA-GLUCURONIDASE"/>
    <property type="match status" value="1"/>
</dbReference>
<dbReference type="PROSITE" id="PS00719">
    <property type="entry name" value="GLYCOSYL_HYDROL_F2_1"/>
    <property type="match status" value="1"/>
</dbReference>
<dbReference type="SUPFAM" id="SSF51445">
    <property type="entry name" value="(Trans)glycosidases"/>
    <property type="match status" value="1"/>
</dbReference>
<dbReference type="Proteomes" id="UP000191518">
    <property type="component" value="Unassembled WGS sequence"/>
</dbReference>
<sequence length="276" mass="31452">MKWMGANSFRTSHYPYAEEVMEFADRNGIVVIDETPAVGLNIGLLGISEGTDPKTFSTTNVNNNTQKAHKQAIRELFSRDKNHPSVVMWSIANEPASQEDGAREYFEPLAKLARELDPTRPITFANVGDATYKLDKISDLFDVSCLNRYYGWYSQTGDLPEAEAELRKEMAGWEKKFNRPIIMTEYGADTLAGLHSTFGLPWSEEFQTQMLDMYHRVFDSVESMAGEHIWGFSEFQTNMGINRVDGNKKGVFTRDRKPKMAAHSLRLRWTNLTVTE</sequence>
<evidence type="ECO:0000256" key="1">
    <source>
        <dbReference type="ARBA" id="ARBA00007401"/>
    </source>
</evidence>
<evidence type="ECO:0000256" key="3">
    <source>
        <dbReference type="ARBA" id="ARBA00023295"/>
    </source>
</evidence>
<keyword evidence="2" id="KW-0378">Hydrolase</keyword>
<dbReference type="PROSITE" id="PS00608">
    <property type="entry name" value="GLYCOSYL_HYDROL_F2_2"/>
    <property type="match status" value="1"/>
</dbReference>
<dbReference type="GO" id="GO:0019391">
    <property type="term" value="P:glucuronoside catabolic process"/>
    <property type="evidence" value="ECO:0007669"/>
    <property type="project" value="TreeGrafter"/>
</dbReference>
<dbReference type="EMBL" id="MDYP01000069">
    <property type="protein sequence ID" value="OQD98638.1"/>
    <property type="molecule type" value="Genomic_DNA"/>
</dbReference>
<accession>A0A1V6RAS2</accession>
<evidence type="ECO:0000259" key="4">
    <source>
        <dbReference type="Pfam" id="PF02836"/>
    </source>
</evidence>
<dbReference type="Gene3D" id="3.20.20.80">
    <property type="entry name" value="Glycosidases"/>
    <property type="match status" value="1"/>
</dbReference>
<dbReference type="AlphaFoldDB" id="A0A1V6RAS2"/>
<dbReference type="GO" id="GO:0030246">
    <property type="term" value="F:carbohydrate binding"/>
    <property type="evidence" value="ECO:0007669"/>
    <property type="project" value="TreeGrafter"/>
</dbReference>
<dbReference type="FunFam" id="3.20.20.80:FF:000080">
    <property type="entry name" value="Beta-glucuronidase UidA"/>
    <property type="match status" value="1"/>
</dbReference>
<comment type="similarity">
    <text evidence="1">Belongs to the glycosyl hydrolase 2 family.</text>
</comment>
<dbReference type="Pfam" id="PF02836">
    <property type="entry name" value="Glyco_hydro_2_C"/>
    <property type="match status" value="1"/>
</dbReference>
<protein>
    <recommendedName>
        <fullName evidence="4">Glycoside hydrolase family 2 catalytic domain-containing protein</fullName>
    </recommendedName>
</protein>
<dbReference type="STRING" id="29845.A0A1V6RAS2"/>
<evidence type="ECO:0000256" key="2">
    <source>
        <dbReference type="ARBA" id="ARBA00022801"/>
    </source>
</evidence>
<feature type="domain" description="Glycoside hydrolase family 2 catalytic" evidence="4">
    <location>
        <begin position="1"/>
        <end position="272"/>
    </location>
</feature>
<dbReference type="InterPro" id="IPR006103">
    <property type="entry name" value="Glyco_hydro_2_cat"/>
</dbReference>
<evidence type="ECO:0000313" key="6">
    <source>
        <dbReference type="Proteomes" id="UP000191518"/>
    </source>
</evidence>
<dbReference type="PRINTS" id="PR00132">
    <property type="entry name" value="GLHYDRLASE2"/>
</dbReference>
<keyword evidence="3" id="KW-0326">Glycosidase</keyword>
<gene>
    <name evidence="5" type="ORF">PENVUL_c069G07585</name>
</gene>
<reference evidence="6" key="1">
    <citation type="journal article" date="2017" name="Nat. Microbiol.">
        <title>Global analysis of biosynthetic gene clusters reveals vast potential of secondary metabolite production in Penicillium species.</title>
        <authorList>
            <person name="Nielsen J.C."/>
            <person name="Grijseels S."/>
            <person name="Prigent S."/>
            <person name="Ji B."/>
            <person name="Dainat J."/>
            <person name="Nielsen K.F."/>
            <person name="Frisvad J.C."/>
            <person name="Workman M."/>
            <person name="Nielsen J."/>
        </authorList>
    </citation>
    <scope>NUCLEOTIDE SEQUENCE [LARGE SCALE GENOMIC DNA]</scope>
    <source>
        <strain evidence="6">IBT 29486</strain>
    </source>
</reference>